<feature type="transmembrane region" description="Helical" evidence="2">
    <location>
        <begin position="7"/>
        <end position="27"/>
    </location>
</feature>
<comment type="caution">
    <text evidence="4">The sequence shown here is derived from an EMBL/GenBank/DDBJ whole genome shotgun (WGS) entry which is preliminary data.</text>
</comment>
<feature type="domain" description="C-type lectin" evidence="3">
    <location>
        <begin position="184"/>
        <end position="306"/>
    </location>
</feature>
<dbReference type="Gene3D" id="3.10.100.10">
    <property type="entry name" value="Mannose-Binding Protein A, subunit A"/>
    <property type="match status" value="1"/>
</dbReference>
<dbReference type="InterPro" id="IPR018378">
    <property type="entry name" value="C-type_lectin_CS"/>
</dbReference>
<dbReference type="OrthoDB" id="6366227at2759"/>
<dbReference type="InterPro" id="IPR001304">
    <property type="entry name" value="C-type_lectin-like"/>
</dbReference>
<dbReference type="PROSITE" id="PS50041">
    <property type="entry name" value="C_TYPE_LECTIN_2"/>
    <property type="match status" value="1"/>
</dbReference>
<dbReference type="PROSITE" id="PS00615">
    <property type="entry name" value="C_TYPE_LECTIN_1"/>
    <property type="match status" value="1"/>
</dbReference>
<dbReference type="InterPro" id="IPR016187">
    <property type="entry name" value="CTDL_fold"/>
</dbReference>
<evidence type="ECO:0000256" key="2">
    <source>
        <dbReference type="SAM" id="Phobius"/>
    </source>
</evidence>
<dbReference type="CDD" id="cd00037">
    <property type="entry name" value="CLECT"/>
    <property type="match status" value="1"/>
</dbReference>
<evidence type="ECO:0000313" key="5">
    <source>
        <dbReference type="Proteomes" id="UP000683360"/>
    </source>
</evidence>
<reference evidence="4" key="1">
    <citation type="submission" date="2021-03" db="EMBL/GenBank/DDBJ databases">
        <authorList>
            <person name="Bekaert M."/>
        </authorList>
    </citation>
    <scope>NUCLEOTIDE SEQUENCE</scope>
</reference>
<feature type="transmembrane region" description="Helical" evidence="2">
    <location>
        <begin position="110"/>
        <end position="129"/>
    </location>
</feature>
<evidence type="ECO:0000313" key="4">
    <source>
        <dbReference type="EMBL" id="CAG2236574.1"/>
    </source>
</evidence>
<name>A0A8S3U1Q1_MYTED</name>
<dbReference type="InterPro" id="IPR050111">
    <property type="entry name" value="C-type_lectin/snaclec_domain"/>
</dbReference>
<keyword evidence="5" id="KW-1185">Reference proteome</keyword>
<accession>A0A8S3U1Q1</accession>
<evidence type="ECO:0000259" key="3">
    <source>
        <dbReference type="PROSITE" id="PS50041"/>
    </source>
</evidence>
<dbReference type="Pfam" id="PF00059">
    <property type="entry name" value="Lectin_C"/>
    <property type="match status" value="1"/>
</dbReference>
<sequence>MTNINQLYRIVLTVVFITESVCIVFPGQNLAQIPGQVIPGPFIPGQIPGPVVPGPFIPRQIIPRQELTRRDQLDQQQDLFLIEGSVTTVDGPGIATGGFPTGGFLSGGSALPFLPIPLLALGIPMMAMAMMTMMNPVTVTTTVAPAAMLTTPVTVTTPPAVVQPTPCVPQSCPAGYQLLDDQSASSNCYYTVKDETRSSYPALVECTKTQGASLWKPNSEAEANAVRAKFEIGTNTKIWTGAYKLGSSGYRFASDNSVFSFDNLPFGNKPAGTGNKDCVNIQIVPMPEMWEWSDDDCNEAKPFVCEFPRRTCP</sequence>
<gene>
    <name evidence="4" type="ORF">MEDL_49030</name>
</gene>
<evidence type="ECO:0000256" key="1">
    <source>
        <dbReference type="ARBA" id="ARBA00023157"/>
    </source>
</evidence>
<dbReference type="SUPFAM" id="SSF56436">
    <property type="entry name" value="C-type lectin-like"/>
    <property type="match status" value="1"/>
</dbReference>
<keyword evidence="2" id="KW-0472">Membrane</keyword>
<dbReference type="InterPro" id="IPR016186">
    <property type="entry name" value="C-type_lectin-like/link_sf"/>
</dbReference>
<organism evidence="4 5">
    <name type="scientific">Mytilus edulis</name>
    <name type="common">Blue mussel</name>
    <dbReference type="NCBI Taxonomy" id="6550"/>
    <lineage>
        <taxon>Eukaryota</taxon>
        <taxon>Metazoa</taxon>
        <taxon>Spiralia</taxon>
        <taxon>Lophotrochozoa</taxon>
        <taxon>Mollusca</taxon>
        <taxon>Bivalvia</taxon>
        <taxon>Autobranchia</taxon>
        <taxon>Pteriomorphia</taxon>
        <taxon>Mytilida</taxon>
        <taxon>Mytiloidea</taxon>
        <taxon>Mytilidae</taxon>
        <taxon>Mytilinae</taxon>
        <taxon>Mytilus</taxon>
    </lineage>
</organism>
<dbReference type="PANTHER" id="PTHR22803">
    <property type="entry name" value="MANNOSE, PHOSPHOLIPASE, LECTIN RECEPTOR RELATED"/>
    <property type="match status" value="1"/>
</dbReference>
<proteinExistence type="predicted"/>
<keyword evidence="2" id="KW-0812">Transmembrane</keyword>
<dbReference type="Proteomes" id="UP000683360">
    <property type="component" value="Unassembled WGS sequence"/>
</dbReference>
<keyword evidence="1" id="KW-1015">Disulfide bond</keyword>
<dbReference type="EMBL" id="CAJPWZ010002359">
    <property type="protein sequence ID" value="CAG2236574.1"/>
    <property type="molecule type" value="Genomic_DNA"/>
</dbReference>
<keyword evidence="2" id="KW-1133">Transmembrane helix</keyword>
<dbReference type="AlphaFoldDB" id="A0A8S3U1Q1"/>
<dbReference type="SMART" id="SM00034">
    <property type="entry name" value="CLECT"/>
    <property type="match status" value="1"/>
</dbReference>
<protein>
    <recommendedName>
        <fullName evidence="3">C-type lectin domain-containing protein</fullName>
    </recommendedName>
</protein>